<dbReference type="EMBL" id="JANFLP010000013">
    <property type="protein sequence ID" value="MCQ1950673.1"/>
    <property type="molecule type" value="Genomic_DNA"/>
</dbReference>
<protein>
    <submittedName>
        <fullName evidence="3">Uncharacterized protein</fullName>
    </submittedName>
</protein>
<evidence type="ECO:0000256" key="2">
    <source>
        <dbReference type="SAM" id="Phobius"/>
    </source>
</evidence>
<evidence type="ECO:0000313" key="4">
    <source>
        <dbReference type="Proteomes" id="UP001206924"/>
    </source>
</evidence>
<feature type="transmembrane region" description="Helical" evidence="2">
    <location>
        <begin position="71"/>
        <end position="94"/>
    </location>
</feature>
<name>A0ABT1NSG1_9MICC</name>
<dbReference type="Proteomes" id="UP001206924">
    <property type="component" value="Unassembled WGS sequence"/>
</dbReference>
<keyword evidence="2" id="KW-0812">Transmembrane</keyword>
<feature type="region of interest" description="Disordered" evidence="1">
    <location>
        <begin position="1"/>
        <end position="33"/>
    </location>
</feature>
<reference evidence="3 4" key="1">
    <citation type="submission" date="2022-07" db="EMBL/GenBank/DDBJ databases">
        <title>Novel species in genus Arthrobacter.</title>
        <authorList>
            <person name="Liu Y."/>
        </authorList>
    </citation>
    <scope>NUCLEOTIDE SEQUENCE [LARGE SCALE GENOMIC DNA]</scope>
    <source>
        <strain evidence="4">zg-Y859</strain>
    </source>
</reference>
<comment type="caution">
    <text evidence="3">The sequence shown here is derived from an EMBL/GenBank/DDBJ whole genome shotgun (WGS) entry which is preliminary data.</text>
</comment>
<keyword evidence="4" id="KW-1185">Reference proteome</keyword>
<dbReference type="RefSeq" id="WP_255798238.1">
    <property type="nucleotide sequence ID" value="NZ_CP104263.1"/>
</dbReference>
<organism evidence="3 4">
    <name type="scientific">Arthrobacter jinronghuae</name>
    <dbReference type="NCBI Taxonomy" id="2964609"/>
    <lineage>
        <taxon>Bacteria</taxon>
        <taxon>Bacillati</taxon>
        <taxon>Actinomycetota</taxon>
        <taxon>Actinomycetes</taxon>
        <taxon>Micrococcales</taxon>
        <taxon>Micrococcaceae</taxon>
        <taxon>Arthrobacter</taxon>
    </lineage>
</organism>
<keyword evidence="2" id="KW-1133">Transmembrane helix</keyword>
<evidence type="ECO:0000313" key="3">
    <source>
        <dbReference type="EMBL" id="MCQ1950673.1"/>
    </source>
</evidence>
<accession>A0ABT1NSG1</accession>
<keyword evidence="2" id="KW-0472">Membrane</keyword>
<evidence type="ECO:0000256" key="1">
    <source>
        <dbReference type="SAM" id="MobiDB-lite"/>
    </source>
</evidence>
<proteinExistence type="predicted"/>
<sequence>MSNTPPEKVRVPAASAEKQMSAPHTPPDPRVPPRKSPLRWFATLLAAVLALFGLGTLAAVLILSLGGEAVAPWLVAASLYALPLAFLLMAGLVIDGIRRRRRG</sequence>
<feature type="transmembrane region" description="Helical" evidence="2">
    <location>
        <begin position="40"/>
        <end position="65"/>
    </location>
</feature>
<gene>
    <name evidence="3" type="ORF">NNX28_12150</name>
</gene>